<keyword evidence="1" id="KW-0732">Signal</keyword>
<dbReference type="InterPro" id="IPR038678">
    <property type="entry name" value="Spondin_N_sf"/>
</dbReference>
<dbReference type="Gramene" id="CDF39545">
    <property type="protein sequence ID" value="CDF39545"/>
    <property type="gene ID" value="CHC_T00006634001"/>
</dbReference>
<feature type="chain" id="PRO_5004443499" description="Spondin domain-containing protein" evidence="1">
    <location>
        <begin position="36"/>
        <end position="430"/>
    </location>
</feature>
<dbReference type="KEGG" id="ccp:CHC_T00006634001"/>
<evidence type="ECO:0000256" key="1">
    <source>
        <dbReference type="SAM" id="SignalP"/>
    </source>
</evidence>
<dbReference type="InterPro" id="IPR050387">
    <property type="entry name" value="Hedgehog_Signaling"/>
</dbReference>
<evidence type="ECO:0000313" key="3">
    <source>
        <dbReference type="EMBL" id="CDF39545.1"/>
    </source>
</evidence>
<dbReference type="RefSeq" id="XP_005709839.1">
    <property type="nucleotide sequence ID" value="XM_005709782.1"/>
</dbReference>
<dbReference type="InterPro" id="IPR001767">
    <property type="entry name" value="Hedgehog_Hint"/>
</dbReference>
<feature type="signal peptide" evidence="1">
    <location>
        <begin position="1"/>
        <end position="35"/>
    </location>
</feature>
<dbReference type="OrthoDB" id="6090599at2759"/>
<dbReference type="CDD" id="cd00081">
    <property type="entry name" value="Hint"/>
    <property type="match status" value="1"/>
</dbReference>
<dbReference type="SUPFAM" id="SSF51294">
    <property type="entry name" value="Hedgehog/intein (Hint) domain"/>
    <property type="match status" value="1"/>
</dbReference>
<dbReference type="PROSITE" id="PS51020">
    <property type="entry name" value="SPONDIN"/>
    <property type="match status" value="1"/>
</dbReference>
<dbReference type="PANTHER" id="PTHR11889">
    <property type="entry name" value="HEDGEHOG"/>
    <property type="match status" value="1"/>
</dbReference>
<dbReference type="Gene3D" id="2.170.16.10">
    <property type="entry name" value="Hedgehog/Intein (Hint) domain"/>
    <property type="match status" value="1"/>
</dbReference>
<dbReference type="EMBL" id="HG002054">
    <property type="protein sequence ID" value="CDF39545.1"/>
    <property type="molecule type" value="Genomic_DNA"/>
</dbReference>
<protein>
    <recommendedName>
        <fullName evidence="2">Spondin domain-containing protein</fullName>
    </recommendedName>
</protein>
<keyword evidence="4" id="KW-1185">Reference proteome</keyword>
<evidence type="ECO:0000313" key="4">
    <source>
        <dbReference type="Proteomes" id="UP000012073"/>
    </source>
</evidence>
<dbReference type="PANTHER" id="PTHR11889:SF31">
    <property type="entry name" value="PROTEIN HEDGEHOG"/>
    <property type="match status" value="1"/>
</dbReference>
<dbReference type="Proteomes" id="UP000012073">
    <property type="component" value="Unassembled WGS sequence"/>
</dbReference>
<organism evidence="3 4">
    <name type="scientific">Chondrus crispus</name>
    <name type="common">Carrageen Irish moss</name>
    <name type="synonym">Polymorpha crispa</name>
    <dbReference type="NCBI Taxonomy" id="2769"/>
    <lineage>
        <taxon>Eukaryota</taxon>
        <taxon>Rhodophyta</taxon>
        <taxon>Florideophyceae</taxon>
        <taxon>Rhodymeniophycidae</taxon>
        <taxon>Gigartinales</taxon>
        <taxon>Gigartinaceae</taxon>
        <taxon>Chondrus</taxon>
    </lineage>
</organism>
<dbReference type="Pfam" id="PF06468">
    <property type="entry name" value="Spond_N"/>
    <property type="match status" value="1"/>
</dbReference>
<dbReference type="GeneID" id="17317579"/>
<dbReference type="AlphaFoldDB" id="R7QQA1"/>
<feature type="domain" description="Spondin" evidence="2">
    <location>
        <begin position="31"/>
        <end position="225"/>
    </location>
</feature>
<dbReference type="InterPro" id="IPR036844">
    <property type="entry name" value="Hint_dom_sf"/>
</dbReference>
<sequence>MMLLRSAISTRAFRHSYVTLLVIFYIHHLFVAAAAKCKGTINYTVSFTYEWTLQNDPGQPPEEPVGFGRMHCASHNDKYVMWKPQRTASPAIQKFVDQDDDNSDEKLRNEIEPDKDNILSYNASIRDMVVNDESEDLILKISADFSLISCIAQLVPSPGWFVGIHSRDMCNETDEASEFVRIDSRALVGWISGRYNDTEYFVEEYTEADPPMEITQVTGKLEQYGEVNIRSDDFKESQESMRACFPAGELVTMADGSRQPIESISRNDAVASTDLETPSEIFMHSHADPHAVASFVHVQYADGEKTGNLRVSPGHYVYRRGQDSMPMLLKAADIAVGDFLIGADRLPKRVVQVSSVTGSGLFNPHSLNGDLIVSGVRVSCFTTAVKPLVASSAMAPLRLLHRIGSYRLQDLLSWKIFDYVRSGSTYPGEL</sequence>
<proteinExistence type="predicted"/>
<dbReference type="InterPro" id="IPR009465">
    <property type="entry name" value="Spondin_N"/>
</dbReference>
<dbReference type="Pfam" id="PF01079">
    <property type="entry name" value="Hint"/>
    <property type="match status" value="1"/>
</dbReference>
<accession>R7QQA1</accession>
<gene>
    <name evidence="3" type="ORF">CHC_T00006634001</name>
</gene>
<reference evidence="4" key="1">
    <citation type="journal article" date="2013" name="Proc. Natl. Acad. Sci. U.S.A.">
        <title>Genome structure and metabolic features in the red seaweed Chondrus crispus shed light on evolution of the Archaeplastida.</title>
        <authorList>
            <person name="Collen J."/>
            <person name="Porcel B."/>
            <person name="Carre W."/>
            <person name="Ball S.G."/>
            <person name="Chaparro C."/>
            <person name="Tonon T."/>
            <person name="Barbeyron T."/>
            <person name="Michel G."/>
            <person name="Noel B."/>
            <person name="Valentin K."/>
            <person name="Elias M."/>
            <person name="Artiguenave F."/>
            <person name="Arun A."/>
            <person name="Aury J.M."/>
            <person name="Barbosa-Neto J.F."/>
            <person name="Bothwell J.H."/>
            <person name="Bouget F.Y."/>
            <person name="Brillet L."/>
            <person name="Cabello-Hurtado F."/>
            <person name="Capella-Gutierrez S."/>
            <person name="Charrier B."/>
            <person name="Cladiere L."/>
            <person name="Cock J.M."/>
            <person name="Coelho S.M."/>
            <person name="Colleoni C."/>
            <person name="Czjzek M."/>
            <person name="Da Silva C."/>
            <person name="Delage L."/>
            <person name="Denoeud F."/>
            <person name="Deschamps P."/>
            <person name="Dittami S.M."/>
            <person name="Gabaldon T."/>
            <person name="Gachon C.M."/>
            <person name="Groisillier A."/>
            <person name="Herve C."/>
            <person name="Jabbari K."/>
            <person name="Katinka M."/>
            <person name="Kloareg B."/>
            <person name="Kowalczyk N."/>
            <person name="Labadie K."/>
            <person name="Leblanc C."/>
            <person name="Lopez P.J."/>
            <person name="McLachlan D.H."/>
            <person name="Meslet-Cladiere L."/>
            <person name="Moustafa A."/>
            <person name="Nehr Z."/>
            <person name="Nyvall Collen P."/>
            <person name="Panaud O."/>
            <person name="Partensky F."/>
            <person name="Poulain J."/>
            <person name="Rensing S.A."/>
            <person name="Rousvoal S."/>
            <person name="Samson G."/>
            <person name="Symeonidi A."/>
            <person name="Weissenbach J."/>
            <person name="Zambounis A."/>
            <person name="Wincker P."/>
            <person name="Boyen C."/>
        </authorList>
    </citation>
    <scope>NUCLEOTIDE SEQUENCE [LARGE SCALE GENOMIC DNA]</scope>
    <source>
        <strain evidence="4">cv. Stackhouse</strain>
    </source>
</reference>
<name>R7QQA1_CHOCR</name>
<dbReference type="Gene3D" id="2.60.40.2130">
    <property type="entry name" value="F-spondin domain"/>
    <property type="match status" value="1"/>
</dbReference>
<evidence type="ECO:0000259" key="2">
    <source>
        <dbReference type="PROSITE" id="PS51020"/>
    </source>
</evidence>
<dbReference type="STRING" id="2769.R7QQA1"/>
<dbReference type="GO" id="GO:0016540">
    <property type="term" value="P:protein autoprocessing"/>
    <property type="evidence" value="ECO:0007669"/>
    <property type="project" value="InterPro"/>
</dbReference>